<feature type="domain" description="ABC transporter" evidence="17">
    <location>
        <begin position="1034"/>
        <end position="1268"/>
    </location>
</feature>
<comment type="similarity">
    <text evidence="3">Belongs to the ABC transporter superfamily. ABCC family. Conjugate transporter (TC 3.A.1.208) subfamily.</text>
</comment>
<feature type="transmembrane region" description="Helical" evidence="16">
    <location>
        <begin position="322"/>
        <end position="344"/>
    </location>
</feature>
<dbReference type="InterPro" id="IPR011527">
    <property type="entry name" value="ABC1_TM_dom"/>
</dbReference>
<keyword evidence="10" id="KW-0067">ATP-binding</keyword>
<dbReference type="FunFam" id="1.20.1560.10:FF:000001">
    <property type="entry name" value="ATP-binding cassette subfamily C member 1"/>
    <property type="match status" value="1"/>
</dbReference>
<dbReference type="PROSITE" id="PS50893">
    <property type="entry name" value="ABC_TRANSPORTER_2"/>
    <property type="match status" value="2"/>
</dbReference>
<keyword evidence="8" id="KW-0677">Repeat</keyword>
<feature type="transmembrane region" description="Helical" evidence="16">
    <location>
        <begin position="44"/>
        <end position="62"/>
    </location>
</feature>
<dbReference type="CDD" id="cd18595">
    <property type="entry name" value="ABC_6TM_MRP1_2_3_6_D1_like"/>
    <property type="match status" value="1"/>
</dbReference>
<comment type="catalytic activity">
    <reaction evidence="14">
        <text>leukotriene C4(in) + ATP + H2O = leukotriene C4(out) + ADP + phosphate + H(+)</text>
        <dbReference type="Rhea" id="RHEA:38963"/>
        <dbReference type="ChEBI" id="CHEBI:15377"/>
        <dbReference type="ChEBI" id="CHEBI:15378"/>
        <dbReference type="ChEBI" id="CHEBI:30616"/>
        <dbReference type="ChEBI" id="CHEBI:43474"/>
        <dbReference type="ChEBI" id="CHEBI:57973"/>
        <dbReference type="ChEBI" id="CHEBI:456216"/>
    </reaction>
    <physiologicalReaction direction="left-to-right" evidence="14">
        <dbReference type="Rhea" id="RHEA:38964"/>
    </physiologicalReaction>
</comment>
<evidence type="ECO:0000256" key="16">
    <source>
        <dbReference type="SAM" id="Phobius"/>
    </source>
</evidence>
<organism evidence="19 20">
    <name type="scientific">Ridgeia piscesae</name>
    <name type="common">Tubeworm</name>
    <dbReference type="NCBI Taxonomy" id="27915"/>
    <lineage>
        <taxon>Eukaryota</taxon>
        <taxon>Metazoa</taxon>
        <taxon>Spiralia</taxon>
        <taxon>Lophotrochozoa</taxon>
        <taxon>Annelida</taxon>
        <taxon>Polychaeta</taxon>
        <taxon>Sedentaria</taxon>
        <taxon>Canalipalpata</taxon>
        <taxon>Sabellida</taxon>
        <taxon>Siboglinidae</taxon>
        <taxon>Ridgeia</taxon>
    </lineage>
</organism>
<evidence type="ECO:0000256" key="1">
    <source>
        <dbReference type="ARBA" id="ARBA00004128"/>
    </source>
</evidence>
<dbReference type="SUPFAM" id="SSF52540">
    <property type="entry name" value="P-loop containing nucleoside triphosphate hydrolases"/>
    <property type="match status" value="2"/>
</dbReference>
<dbReference type="GO" id="GO:0015431">
    <property type="term" value="F:ABC-type glutathione S-conjugate transporter activity"/>
    <property type="evidence" value="ECO:0007669"/>
    <property type="project" value="UniProtKB-EC"/>
</dbReference>
<dbReference type="GO" id="GO:0005524">
    <property type="term" value="F:ATP binding"/>
    <property type="evidence" value="ECO:0007669"/>
    <property type="project" value="UniProtKB-KW"/>
</dbReference>
<feature type="domain" description="ABC transmembrane type-1" evidence="18">
    <location>
        <begin position="759"/>
        <end position="997"/>
    </location>
</feature>
<dbReference type="InterPro" id="IPR003593">
    <property type="entry name" value="AAA+_ATPase"/>
</dbReference>
<proteinExistence type="inferred from homology"/>
<keyword evidence="5" id="KW-1003">Cell membrane</keyword>
<dbReference type="GO" id="GO:0005886">
    <property type="term" value="C:plasma membrane"/>
    <property type="evidence" value="ECO:0007669"/>
    <property type="project" value="UniProtKB-SubCell"/>
</dbReference>
<name>A0AAD9NGU9_RIDPI</name>
<dbReference type="SUPFAM" id="SSF90123">
    <property type="entry name" value="ABC transporter transmembrane region"/>
    <property type="match status" value="2"/>
</dbReference>
<dbReference type="GO" id="GO:0005774">
    <property type="term" value="C:vacuolar membrane"/>
    <property type="evidence" value="ECO:0007669"/>
    <property type="project" value="UniProtKB-SubCell"/>
</dbReference>
<dbReference type="InterPro" id="IPR003439">
    <property type="entry name" value="ABC_transporter-like_ATP-bd"/>
</dbReference>
<dbReference type="GO" id="GO:0016887">
    <property type="term" value="F:ATP hydrolysis activity"/>
    <property type="evidence" value="ECO:0007669"/>
    <property type="project" value="InterPro"/>
</dbReference>
<keyword evidence="11 16" id="KW-1133">Transmembrane helix</keyword>
<evidence type="ECO:0000256" key="13">
    <source>
        <dbReference type="ARBA" id="ARBA00024220"/>
    </source>
</evidence>
<dbReference type="PANTHER" id="PTHR24223">
    <property type="entry name" value="ATP-BINDING CASSETTE SUB-FAMILY C"/>
    <property type="match status" value="1"/>
</dbReference>
<evidence type="ECO:0000256" key="10">
    <source>
        <dbReference type="ARBA" id="ARBA00022840"/>
    </source>
</evidence>
<comment type="subcellular location">
    <subcellularLocation>
        <location evidence="2">Cell membrane</location>
        <topology evidence="2">Multi-pass membrane protein</topology>
    </subcellularLocation>
    <subcellularLocation>
        <location evidence="1">Vacuole membrane</location>
        <topology evidence="1">Multi-pass membrane protein</topology>
    </subcellularLocation>
</comment>
<evidence type="ECO:0000256" key="3">
    <source>
        <dbReference type="ARBA" id="ARBA00009726"/>
    </source>
</evidence>
<evidence type="ECO:0000259" key="17">
    <source>
        <dbReference type="PROSITE" id="PS50893"/>
    </source>
</evidence>
<feature type="domain" description="ABC transmembrane type-1" evidence="18">
    <location>
        <begin position="57"/>
        <end position="339"/>
    </location>
</feature>
<keyword evidence="20" id="KW-1185">Reference proteome</keyword>
<dbReference type="EC" id="7.6.2.3" evidence="13"/>
<evidence type="ECO:0000256" key="2">
    <source>
        <dbReference type="ARBA" id="ARBA00004651"/>
    </source>
</evidence>
<dbReference type="EMBL" id="JAODUO010001174">
    <property type="protein sequence ID" value="KAK2169807.1"/>
    <property type="molecule type" value="Genomic_DNA"/>
</dbReference>
<feature type="transmembrane region" description="Helical" evidence="16">
    <location>
        <begin position="855"/>
        <end position="875"/>
    </location>
</feature>
<evidence type="ECO:0000256" key="11">
    <source>
        <dbReference type="ARBA" id="ARBA00022989"/>
    </source>
</evidence>
<feature type="region of interest" description="Disordered" evidence="15">
    <location>
        <begin position="19"/>
        <end position="41"/>
    </location>
</feature>
<gene>
    <name evidence="19" type="ORF">NP493_1174g00004</name>
</gene>
<feature type="transmembrane region" description="Helical" evidence="16">
    <location>
        <begin position="92"/>
        <end position="111"/>
    </location>
</feature>
<keyword evidence="7 16" id="KW-0812">Transmembrane</keyword>
<protein>
    <recommendedName>
        <fullName evidence="13">ABC-type glutathione-S-conjugate transporter</fullName>
        <ecNumber evidence="13">7.6.2.3</ecNumber>
    </recommendedName>
</protein>
<dbReference type="Gene3D" id="3.40.50.300">
    <property type="entry name" value="P-loop containing nucleotide triphosphate hydrolases"/>
    <property type="match status" value="2"/>
</dbReference>
<dbReference type="PROSITE" id="PS50929">
    <property type="entry name" value="ABC_TM1F"/>
    <property type="match status" value="2"/>
</dbReference>
<evidence type="ECO:0000313" key="19">
    <source>
        <dbReference type="EMBL" id="KAK2169807.1"/>
    </source>
</evidence>
<dbReference type="AlphaFoldDB" id="A0AAD9NGU9"/>
<evidence type="ECO:0000256" key="5">
    <source>
        <dbReference type="ARBA" id="ARBA00022475"/>
    </source>
</evidence>
<dbReference type="Proteomes" id="UP001209878">
    <property type="component" value="Unassembled WGS sequence"/>
</dbReference>
<evidence type="ECO:0000256" key="8">
    <source>
        <dbReference type="ARBA" id="ARBA00022737"/>
    </source>
</evidence>
<feature type="transmembrane region" description="Helical" evidence="16">
    <location>
        <begin position="170"/>
        <end position="190"/>
    </location>
</feature>
<reference evidence="19" key="1">
    <citation type="journal article" date="2023" name="Mol. Biol. Evol.">
        <title>Third-Generation Sequencing Reveals the Adaptive Role of the Epigenome in Three Deep-Sea Polychaetes.</title>
        <authorList>
            <person name="Perez M."/>
            <person name="Aroh O."/>
            <person name="Sun Y."/>
            <person name="Lan Y."/>
            <person name="Juniper S.K."/>
            <person name="Young C.R."/>
            <person name="Angers B."/>
            <person name="Qian P.Y."/>
        </authorList>
    </citation>
    <scope>NUCLEOTIDE SEQUENCE</scope>
    <source>
        <strain evidence="19">R07B-5</strain>
    </source>
</reference>
<evidence type="ECO:0000256" key="7">
    <source>
        <dbReference type="ARBA" id="ARBA00022692"/>
    </source>
</evidence>
<feature type="region of interest" description="Disordered" evidence="15">
    <location>
        <begin position="627"/>
        <end position="655"/>
    </location>
</feature>
<dbReference type="InterPro" id="IPR036640">
    <property type="entry name" value="ABC1_TM_sf"/>
</dbReference>
<dbReference type="PANTHER" id="PTHR24223:SF443">
    <property type="entry name" value="MULTIDRUG-RESISTANCE LIKE PROTEIN 1, ISOFORM I"/>
    <property type="match status" value="1"/>
</dbReference>
<evidence type="ECO:0000313" key="20">
    <source>
        <dbReference type="Proteomes" id="UP001209878"/>
    </source>
</evidence>
<dbReference type="Pfam" id="PF00005">
    <property type="entry name" value="ABC_tran"/>
    <property type="match status" value="2"/>
</dbReference>
<keyword evidence="4" id="KW-0813">Transport</keyword>
<evidence type="ECO:0000256" key="15">
    <source>
        <dbReference type="SAM" id="MobiDB-lite"/>
    </source>
</evidence>
<evidence type="ECO:0000256" key="12">
    <source>
        <dbReference type="ARBA" id="ARBA00023136"/>
    </source>
</evidence>
<dbReference type="InterPro" id="IPR050173">
    <property type="entry name" value="ABC_transporter_C-like"/>
</dbReference>
<dbReference type="FunFam" id="1.20.1560.10:FF:000020">
    <property type="entry name" value="ABC metal ion transporter"/>
    <property type="match status" value="1"/>
</dbReference>
<keyword evidence="9" id="KW-0547">Nucleotide-binding</keyword>
<evidence type="ECO:0000256" key="9">
    <source>
        <dbReference type="ARBA" id="ARBA00022741"/>
    </source>
</evidence>
<dbReference type="FunFam" id="3.40.50.300:FF:000293">
    <property type="entry name" value="ATP binding cassette subfamily C member 1"/>
    <property type="match status" value="1"/>
</dbReference>
<dbReference type="FunFam" id="3.40.50.300:FF:000074">
    <property type="entry name" value="Multidrug resistance-associated protein 5 isoform 1"/>
    <property type="match status" value="1"/>
</dbReference>
<accession>A0AAD9NGU9</accession>
<dbReference type="GO" id="GO:0000323">
    <property type="term" value="C:lytic vacuole"/>
    <property type="evidence" value="ECO:0007669"/>
    <property type="project" value="UniProtKB-ARBA"/>
</dbReference>
<dbReference type="CDD" id="cd03244">
    <property type="entry name" value="ABCC_MRP_domain2"/>
    <property type="match status" value="1"/>
</dbReference>
<dbReference type="InterPro" id="IPR027417">
    <property type="entry name" value="P-loop_NTPase"/>
</dbReference>
<feature type="transmembrane region" description="Helical" evidence="16">
    <location>
        <begin position="826"/>
        <end position="849"/>
    </location>
</feature>
<dbReference type="InterPro" id="IPR017871">
    <property type="entry name" value="ABC_transporter-like_CS"/>
</dbReference>
<feature type="domain" description="ABC transporter" evidence="17">
    <location>
        <begin position="371"/>
        <end position="595"/>
    </location>
</feature>
<feature type="transmembrane region" description="Helical" evidence="16">
    <location>
        <begin position="710"/>
        <end position="734"/>
    </location>
</feature>
<dbReference type="Pfam" id="PF00664">
    <property type="entry name" value="ABC_membrane"/>
    <property type="match status" value="2"/>
</dbReference>
<evidence type="ECO:0000256" key="4">
    <source>
        <dbReference type="ARBA" id="ARBA00022448"/>
    </source>
</evidence>
<feature type="transmembrane region" description="Helical" evidence="16">
    <location>
        <begin position="942"/>
        <end position="961"/>
    </location>
</feature>
<feature type="transmembrane region" description="Helical" evidence="16">
    <location>
        <begin position="281"/>
        <end position="302"/>
    </location>
</feature>
<dbReference type="NCBIfam" id="TIGR00957">
    <property type="entry name" value="MRP_assoc_pro"/>
    <property type="match status" value="1"/>
</dbReference>
<feature type="transmembrane region" description="Helical" evidence="16">
    <location>
        <begin position="759"/>
        <end position="783"/>
    </location>
</feature>
<comment type="caution">
    <text evidence="19">The sequence shown here is derived from an EMBL/GenBank/DDBJ whole genome shotgun (WGS) entry which is preliminary data.</text>
</comment>
<dbReference type="Gene3D" id="1.20.1560.10">
    <property type="entry name" value="ABC transporter type 1, transmembrane domain"/>
    <property type="match status" value="2"/>
</dbReference>
<evidence type="ECO:0000256" key="6">
    <source>
        <dbReference type="ARBA" id="ARBA00022554"/>
    </source>
</evidence>
<dbReference type="SMART" id="SM00382">
    <property type="entry name" value="AAA"/>
    <property type="match status" value="2"/>
</dbReference>
<dbReference type="CDD" id="cd18603">
    <property type="entry name" value="ABC_6TM_MRP1_2_3_6_D2_like"/>
    <property type="match status" value="1"/>
</dbReference>
<keyword evidence="12 16" id="KW-0472">Membrane</keyword>
<sequence>MTNKHTVLNGAYLNNVDDNERRQHDQQARATTTSPRDKTRQPSMWRALIRTFGGYFAIGGVFKLCYDLTTLISPQILSLLITFIGTKDPLAWRGYVYVAAMFIVACTRTVFSQNHWHVGLVTGMRLRTAIVGVIYRKALRLSTSARRETSVGEIVNLISVDAQKLQDSPLFLHLIWSAPLTIALCLYFLWQELGPSVLAGLLFMLLMIPVNGVIAQVTRKLQVSQMKFKDGRLKLMNELLNGIKVLKLYAWEDPFEKQILEMRGKEIRALQTAAYMDAGSAISWFMAPYLVALGSFAAYVLSSPDNVLDANKAFVSLALFNIMNFPLSMLPATLAYTVQAVVSIGRISKFLRREELDEDSVSHDQFTKEAIAVDKGIFSWSRSGEPILTNIKLKVPEGSLVAVVGQVGSGKSSLISALLGEMELMDGQVNVRGSVAYVPQQAWIQNSTVKGNILFSKDFNESRYRKVIDACALGPDLEILPGGDETEIGEKGINISGGQKQRVSLARAVYQDCQVYLLDDPLSAVDAHVGRHIFDHVVGPNGLLKRKTRLLVTNSVAYLQQMDTIVVLKNGEISEMGTFRELLSHKAAFAEFILTYLNDPNVSSELDPDSLHELQRQLTGVSDATLSDGSDHDLMSEPTNSPGVERTPSFRRRRRKRNSLVKTLSLEFENPSKKTLANVLDNQRLTEDEQAMSGSVKWSVLSCYLRACGYVFWPGIVAWCLLFVVSQTMTNIWLSMWSNDKPGPNGTVDSSLRDIRLEVYGGLGVIQAVATLGQSFAIAIGCVRASRVLHARLLHGMLRAPMSFFDTTPTGRIVNRFSKDVDTLDVSIPFTLRILMSTLTSVIGTIIVISYSTPIFLSVVIPLGLDIVLLQRFYVCSARQLRRIDSIRRSPIYAHFGETVTGTSSIRAYGQQRRFIDHSDFLVDENQKAYFFSFLLNRWRAVCLDLIGSSIVLFAGLFAVLERDTISAGIAGLSVTYALQVTESLNMVVKMTSEMETNIVAVERINEYTELEAEAPKTIEGNRPSPDWPLHGRVRFCDYATRYRAGLPLVLRDLNCQINANEKVGIVGRTGAGKSSMTLALFRIIEATAGSIVIDDQVIGQIGLHDLRSQLTIIPQDPVLFTGPLRMNLDPFDRYTDEEVWRSLEHAHLKDYVMSLPSGLQHDCAEGGENLSVGQRQLVCLARALLRKSKILVLDEATAAVDLETDDLIQATIRTEFADSTVITIAHRLNTIMDYDRVLVLDNGTIKELDTPEALLKDQDSIFYGMAKDTGLV</sequence>
<feature type="transmembrane region" description="Helical" evidence="16">
    <location>
        <begin position="196"/>
        <end position="217"/>
    </location>
</feature>
<dbReference type="InterPro" id="IPR005292">
    <property type="entry name" value="MRP"/>
</dbReference>
<evidence type="ECO:0000259" key="18">
    <source>
        <dbReference type="PROSITE" id="PS50929"/>
    </source>
</evidence>
<evidence type="ECO:0000256" key="14">
    <source>
        <dbReference type="ARBA" id="ARBA00047523"/>
    </source>
</evidence>
<keyword evidence="6" id="KW-0926">Vacuole</keyword>
<dbReference type="PROSITE" id="PS00211">
    <property type="entry name" value="ABC_TRANSPORTER_1"/>
    <property type="match status" value="2"/>
</dbReference>
<dbReference type="CDD" id="cd03250">
    <property type="entry name" value="ABCC_MRP_domain1"/>
    <property type="match status" value="1"/>
</dbReference>